<reference evidence="6 7" key="1">
    <citation type="submission" date="2020-08" db="EMBL/GenBank/DDBJ databases">
        <authorList>
            <person name="Hejnol A."/>
        </authorList>
    </citation>
    <scope>NUCLEOTIDE SEQUENCE [LARGE SCALE GENOMIC DNA]</scope>
</reference>
<accession>A0A7I8VFM3</accession>
<comment type="caution">
    <text evidence="6">The sequence shown here is derived from an EMBL/GenBank/DDBJ whole genome shotgun (WGS) entry which is preliminary data.</text>
</comment>
<gene>
    <name evidence="6" type="ORF">DGYR_LOCUS3070</name>
</gene>
<feature type="domain" description="BHLH" evidence="5">
    <location>
        <begin position="86"/>
        <end position="137"/>
    </location>
</feature>
<dbReference type="PROSITE" id="PS50888">
    <property type="entry name" value="BHLH"/>
    <property type="match status" value="1"/>
</dbReference>
<dbReference type="SMART" id="SM00353">
    <property type="entry name" value="HLH"/>
    <property type="match status" value="1"/>
</dbReference>
<dbReference type="Pfam" id="PF00010">
    <property type="entry name" value="HLH"/>
    <property type="match status" value="1"/>
</dbReference>
<dbReference type="SUPFAM" id="SSF47459">
    <property type="entry name" value="HLH, helix-loop-helix DNA-binding domain"/>
    <property type="match status" value="1"/>
</dbReference>
<dbReference type="Pfam" id="PF01586">
    <property type="entry name" value="Basic"/>
    <property type="match status" value="1"/>
</dbReference>
<evidence type="ECO:0000256" key="1">
    <source>
        <dbReference type="ARBA" id="ARBA00004123"/>
    </source>
</evidence>
<dbReference type="OrthoDB" id="10049614at2759"/>
<dbReference type="PANTHER" id="PTHR11534:SF9">
    <property type="entry name" value="MYOGENIC-DETERMINATION PROTEIN"/>
    <property type="match status" value="1"/>
</dbReference>
<evidence type="ECO:0000313" key="7">
    <source>
        <dbReference type="Proteomes" id="UP000549394"/>
    </source>
</evidence>
<dbReference type="GO" id="GO:0000978">
    <property type="term" value="F:RNA polymerase II cis-regulatory region sequence-specific DNA binding"/>
    <property type="evidence" value="ECO:0007669"/>
    <property type="project" value="TreeGrafter"/>
</dbReference>
<name>A0A7I8VFM3_9ANNE</name>
<evidence type="ECO:0000256" key="2">
    <source>
        <dbReference type="ARBA" id="ARBA00023125"/>
    </source>
</evidence>
<dbReference type="PANTHER" id="PTHR11534">
    <property type="entry name" value="MYOGENIC FACTOR"/>
    <property type="match status" value="1"/>
</dbReference>
<dbReference type="GO" id="GO:0007517">
    <property type="term" value="P:muscle organ development"/>
    <property type="evidence" value="ECO:0007669"/>
    <property type="project" value="InterPro"/>
</dbReference>
<dbReference type="InterPro" id="IPR036638">
    <property type="entry name" value="HLH_DNA-bd_sf"/>
</dbReference>
<dbReference type="EMBL" id="CAJFCJ010000005">
    <property type="protein sequence ID" value="CAD5114199.1"/>
    <property type="molecule type" value="Genomic_DNA"/>
</dbReference>
<proteinExistence type="predicted"/>
<protein>
    <submittedName>
        <fullName evidence="6">DgyrCDS3341</fullName>
    </submittedName>
</protein>
<evidence type="ECO:0000313" key="6">
    <source>
        <dbReference type="EMBL" id="CAD5114199.1"/>
    </source>
</evidence>
<dbReference type="Proteomes" id="UP000549394">
    <property type="component" value="Unassembled WGS sequence"/>
</dbReference>
<dbReference type="AlphaFoldDB" id="A0A7I8VFM3"/>
<dbReference type="GO" id="GO:0005634">
    <property type="term" value="C:nucleus"/>
    <property type="evidence" value="ECO:0007669"/>
    <property type="project" value="UniProtKB-SubCell"/>
</dbReference>
<sequence>MTDLRSCRFDSSSSAAYDGRQQMCNNSSATWRRDTVESVVKEERSTKSEGSGGGSGHVLAPAGMHGPRSCLLWACKACKRQTVTVDRRKAATMRERRRLRKVNEAFEVLKRRTCPNPNQRLPKVEILRNAIEYIESLEDLLQGAGGTRIEDGYSTAVPNGGGKQIFQNTTFSSQHQAYEDDRTSTAANSSLDCLSMIVDSIHPNPQVSQPGLS</sequence>
<dbReference type="InterPro" id="IPR011598">
    <property type="entry name" value="bHLH_dom"/>
</dbReference>
<keyword evidence="7" id="KW-1185">Reference proteome</keyword>
<dbReference type="CDD" id="cd19699">
    <property type="entry name" value="bHLH_TS_dMYOD_like"/>
    <property type="match status" value="1"/>
</dbReference>
<organism evidence="6 7">
    <name type="scientific">Dimorphilus gyrociliatus</name>
    <dbReference type="NCBI Taxonomy" id="2664684"/>
    <lineage>
        <taxon>Eukaryota</taxon>
        <taxon>Metazoa</taxon>
        <taxon>Spiralia</taxon>
        <taxon>Lophotrochozoa</taxon>
        <taxon>Annelida</taxon>
        <taxon>Polychaeta</taxon>
        <taxon>Polychaeta incertae sedis</taxon>
        <taxon>Dinophilidae</taxon>
        <taxon>Dimorphilus</taxon>
    </lineage>
</organism>
<dbReference type="Gene3D" id="4.10.280.10">
    <property type="entry name" value="Helix-loop-helix DNA-binding domain"/>
    <property type="match status" value="1"/>
</dbReference>
<dbReference type="SMART" id="SM00520">
    <property type="entry name" value="BASIC"/>
    <property type="match status" value="1"/>
</dbReference>
<dbReference type="GO" id="GO:0045663">
    <property type="term" value="P:positive regulation of myoblast differentiation"/>
    <property type="evidence" value="ECO:0007669"/>
    <property type="project" value="TreeGrafter"/>
</dbReference>
<comment type="subcellular location">
    <subcellularLocation>
        <location evidence="1">Nucleus</location>
    </subcellularLocation>
</comment>
<dbReference type="FunFam" id="4.10.280.10:FF:000005">
    <property type="entry name" value="Myogenic factor"/>
    <property type="match status" value="1"/>
</dbReference>
<dbReference type="InterPro" id="IPR039704">
    <property type="entry name" value="Myogenic_factor"/>
</dbReference>
<keyword evidence="2" id="KW-0238">DNA-binding</keyword>
<evidence type="ECO:0000256" key="4">
    <source>
        <dbReference type="SAM" id="MobiDB-lite"/>
    </source>
</evidence>
<evidence type="ECO:0000256" key="3">
    <source>
        <dbReference type="ARBA" id="ARBA00023242"/>
    </source>
</evidence>
<feature type="region of interest" description="Disordered" evidence="4">
    <location>
        <begin position="39"/>
        <end position="60"/>
    </location>
</feature>
<evidence type="ECO:0000259" key="5">
    <source>
        <dbReference type="PROSITE" id="PS50888"/>
    </source>
</evidence>
<keyword evidence="3" id="KW-0539">Nucleus</keyword>
<dbReference type="GO" id="GO:0046983">
    <property type="term" value="F:protein dimerization activity"/>
    <property type="evidence" value="ECO:0007669"/>
    <property type="project" value="InterPro"/>
</dbReference>
<dbReference type="InterPro" id="IPR002546">
    <property type="entry name" value="MyoD_N"/>
</dbReference>
<dbReference type="GO" id="GO:0000981">
    <property type="term" value="F:DNA-binding transcription factor activity, RNA polymerase II-specific"/>
    <property type="evidence" value="ECO:0007669"/>
    <property type="project" value="TreeGrafter"/>
</dbReference>